<feature type="transmembrane region" description="Helical" evidence="1">
    <location>
        <begin position="72"/>
        <end position="100"/>
    </location>
</feature>
<organism evidence="2">
    <name type="scientific">Schistocephalus solidus</name>
    <name type="common">Tapeworm</name>
    <dbReference type="NCBI Taxonomy" id="70667"/>
    <lineage>
        <taxon>Eukaryota</taxon>
        <taxon>Metazoa</taxon>
        <taxon>Spiralia</taxon>
        <taxon>Lophotrochozoa</taxon>
        <taxon>Platyhelminthes</taxon>
        <taxon>Cestoda</taxon>
        <taxon>Eucestoda</taxon>
        <taxon>Diphyllobothriidea</taxon>
        <taxon>Diphyllobothriidae</taxon>
        <taxon>Schistocephalus</taxon>
    </lineage>
</organism>
<accession>A0A0V0J5T2</accession>
<proteinExistence type="predicted"/>
<sequence>MPVVFKVDVILLWLLWCTVGTGCVILNKSLLLIFPHPLTSSLGQLLHTFTLSWISLCFIQGKKKFEINRSHFIFLVSLGFTNLLSIGCMHVSVHLLSAAYAHMGKCRPKSLINYFLPSEVFNAGIRCLLLSSPWTEIPLQDLWCSNNDNNRCCDHFPR</sequence>
<name>A0A0V0J5T2_SCHSO</name>
<feature type="transmembrane region" description="Helical" evidence="1">
    <location>
        <begin position="12"/>
        <end position="35"/>
    </location>
</feature>
<reference evidence="2" key="1">
    <citation type="submission" date="2016-01" db="EMBL/GenBank/DDBJ databases">
        <title>Reference transcriptome for the parasite Schistocephalus solidus: insights into the molecular evolution of parasitism.</title>
        <authorList>
            <person name="Hebert F.O."/>
            <person name="Grambauer S."/>
            <person name="Barber I."/>
            <person name="Landry C.R."/>
            <person name="Aubin-Horth N."/>
        </authorList>
    </citation>
    <scope>NUCLEOTIDE SEQUENCE</scope>
</reference>
<dbReference type="EMBL" id="GEEE01002017">
    <property type="protein sequence ID" value="JAP61208.1"/>
    <property type="molecule type" value="Transcribed_RNA"/>
</dbReference>
<evidence type="ECO:0000256" key="1">
    <source>
        <dbReference type="SAM" id="Phobius"/>
    </source>
</evidence>
<keyword evidence="1" id="KW-0812">Transmembrane</keyword>
<keyword evidence="1" id="KW-0472">Membrane</keyword>
<protein>
    <submittedName>
        <fullName evidence="2">Uncharacterized protein</fullName>
    </submittedName>
</protein>
<dbReference type="AlphaFoldDB" id="A0A0V0J5T2"/>
<keyword evidence="1" id="KW-1133">Transmembrane helix</keyword>
<evidence type="ECO:0000313" key="2">
    <source>
        <dbReference type="EMBL" id="JAP61208.1"/>
    </source>
</evidence>
<gene>
    <name evidence="2" type="ORF">TR97830</name>
</gene>
<feature type="transmembrane region" description="Helical" evidence="1">
    <location>
        <begin position="41"/>
        <end position="60"/>
    </location>
</feature>
<dbReference type="PROSITE" id="PS51257">
    <property type="entry name" value="PROKAR_LIPOPROTEIN"/>
    <property type="match status" value="1"/>
</dbReference>